<organism evidence="8 9">
    <name type="scientific">Anaerobacterium chartisolvens</name>
    <dbReference type="NCBI Taxonomy" id="1297424"/>
    <lineage>
        <taxon>Bacteria</taxon>
        <taxon>Bacillati</taxon>
        <taxon>Bacillota</taxon>
        <taxon>Clostridia</taxon>
        <taxon>Eubacteriales</taxon>
        <taxon>Oscillospiraceae</taxon>
        <taxon>Anaerobacterium</taxon>
    </lineage>
</organism>
<dbReference type="PIRSF" id="PIRSF002889">
    <property type="entry name" value="Rod_FlgB"/>
    <property type="match status" value="1"/>
</dbReference>
<dbReference type="AlphaFoldDB" id="A0A369B4M0"/>
<dbReference type="GO" id="GO:0071978">
    <property type="term" value="P:bacterial-type flagellum-dependent swarming motility"/>
    <property type="evidence" value="ECO:0007669"/>
    <property type="project" value="TreeGrafter"/>
</dbReference>
<name>A0A369B4M0_9FIRM</name>
<comment type="function">
    <text evidence="5 6">Structural component of flagellum, the bacterial motility apparatus. Part of the rod structure of flagellar basal body.</text>
</comment>
<comment type="caution">
    <text evidence="8">The sequence shown here is derived from an EMBL/GenBank/DDBJ whole genome shotgun (WGS) entry which is preliminary data.</text>
</comment>
<dbReference type="PANTHER" id="PTHR30435:SF12">
    <property type="entry name" value="FLAGELLAR BASAL BODY ROD PROTEIN FLGB"/>
    <property type="match status" value="1"/>
</dbReference>
<evidence type="ECO:0000256" key="3">
    <source>
        <dbReference type="ARBA" id="ARBA00014376"/>
    </source>
</evidence>
<evidence type="ECO:0000259" key="7">
    <source>
        <dbReference type="Pfam" id="PF00460"/>
    </source>
</evidence>
<dbReference type="RefSeq" id="WP_114298157.1">
    <property type="nucleotide sequence ID" value="NZ_QPJT01000013.1"/>
</dbReference>
<reference evidence="8 9" key="1">
    <citation type="submission" date="2018-07" db="EMBL/GenBank/DDBJ databases">
        <title>Genomic Encyclopedia of Type Strains, Phase IV (KMG-IV): sequencing the most valuable type-strain genomes for metagenomic binning, comparative biology and taxonomic classification.</title>
        <authorList>
            <person name="Goeker M."/>
        </authorList>
    </citation>
    <scope>NUCLEOTIDE SEQUENCE [LARGE SCALE GENOMIC DNA]</scope>
    <source>
        <strain evidence="8 9">DSM 27016</strain>
    </source>
</reference>
<dbReference type="Pfam" id="PF00460">
    <property type="entry name" value="Flg_bb_rod"/>
    <property type="match status" value="1"/>
</dbReference>
<dbReference type="EMBL" id="QPJT01000013">
    <property type="protein sequence ID" value="RCX15507.1"/>
    <property type="molecule type" value="Genomic_DNA"/>
</dbReference>
<sequence>MLQGMFNGLKLREKALETAWLRNDVIAQNIANVDTPGYKKKSVAFEELLNNAMTNTYQQNKYGTGKYPNVTPTVVEDNSSLSYRLDGNNVDFEREAAAMSKNAIKYYALSQSVGGYFSKLKSVINGGSR</sequence>
<keyword evidence="8" id="KW-0966">Cell projection</keyword>
<gene>
    <name evidence="8" type="ORF">DFR58_11389</name>
</gene>
<evidence type="ECO:0000256" key="6">
    <source>
        <dbReference type="PIRNR" id="PIRNR002889"/>
    </source>
</evidence>
<proteinExistence type="inferred from homology"/>
<evidence type="ECO:0000313" key="8">
    <source>
        <dbReference type="EMBL" id="RCX15507.1"/>
    </source>
</evidence>
<dbReference type="Proteomes" id="UP000253034">
    <property type="component" value="Unassembled WGS sequence"/>
</dbReference>
<evidence type="ECO:0000256" key="2">
    <source>
        <dbReference type="ARBA" id="ARBA00009677"/>
    </source>
</evidence>
<keyword evidence="4 6" id="KW-0975">Bacterial flagellum</keyword>
<dbReference type="NCBIfam" id="TIGR01396">
    <property type="entry name" value="FlgB"/>
    <property type="match status" value="1"/>
</dbReference>
<dbReference type="PANTHER" id="PTHR30435">
    <property type="entry name" value="FLAGELLAR PROTEIN"/>
    <property type="match status" value="1"/>
</dbReference>
<protein>
    <recommendedName>
        <fullName evidence="3 6">Flagellar basal body rod protein FlgB</fullName>
    </recommendedName>
</protein>
<keyword evidence="8" id="KW-0282">Flagellum</keyword>
<dbReference type="InterPro" id="IPR001444">
    <property type="entry name" value="Flag_bb_rod_N"/>
</dbReference>
<keyword evidence="8" id="KW-0969">Cilium</keyword>
<feature type="domain" description="Flagellar basal body rod protein N-terminal" evidence="7">
    <location>
        <begin position="15"/>
        <end position="39"/>
    </location>
</feature>
<comment type="subcellular location">
    <subcellularLocation>
        <location evidence="1 6">Bacterial flagellum basal body</location>
    </subcellularLocation>
</comment>
<dbReference type="GO" id="GO:0030694">
    <property type="term" value="C:bacterial-type flagellum basal body, rod"/>
    <property type="evidence" value="ECO:0007669"/>
    <property type="project" value="InterPro"/>
</dbReference>
<evidence type="ECO:0000256" key="1">
    <source>
        <dbReference type="ARBA" id="ARBA00004117"/>
    </source>
</evidence>
<keyword evidence="9" id="KW-1185">Reference proteome</keyword>
<evidence type="ECO:0000313" key="9">
    <source>
        <dbReference type="Proteomes" id="UP000253034"/>
    </source>
</evidence>
<dbReference type="OrthoDB" id="9792068at2"/>
<comment type="similarity">
    <text evidence="2 6">Belongs to the flagella basal body rod proteins family.</text>
</comment>
<evidence type="ECO:0000256" key="5">
    <source>
        <dbReference type="ARBA" id="ARBA00024934"/>
    </source>
</evidence>
<dbReference type="InterPro" id="IPR006300">
    <property type="entry name" value="FlgB"/>
</dbReference>
<accession>A0A369B4M0</accession>
<evidence type="ECO:0000256" key="4">
    <source>
        <dbReference type="ARBA" id="ARBA00023143"/>
    </source>
</evidence>
<comment type="subunit">
    <text evidence="6">The basal body constitutes a major portion of the flagellar organelle and consists of a number of rings mounted on a central rod.</text>
</comment>